<evidence type="ECO:0000313" key="1">
    <source>
        <dbReference type="EMBL" id="KAI3772322.1"/>
    </source>
</evidence>
<organism evidence="1 2">
    <name type="scientific">Arctium lappa</name>
    <name type="common">Greater burdock</name>
    <name type="synonym">Lappa major</name>
    <dbReference type="NCBI Taxonomy" id="4217"/>
    <lineage>
        <taxon>Eukaryota</taxon>
        <taxon>Viridiplantae</taxon>
        <taxon>Streptophyta</taxon>
        <taxon>Embryophyta</taxon>
        <taxon>Tracheophyta</taxon>
        <taxon>Spermatophyta</taxon>
        <taxon>Magnoliopsida</taxon>
        <taxon>eudicotyledons</taxon>
        <taxon>Gunneridae</taxon>
        <taxon>Pentapetalae</taxon>
        <taxon>asterids</taxon>
        <taxon>campanulids</taxon>
        <taxon>Asterales</taxon>
        <taxon>Asteraceae</taxon>
        <taxon>Carduoideae</taxon>
        <taxon>Cardueae</taxon>
        <taxon>Arctiinae</taxon>
        <taxon>Arctium</taxon>
    </lineage>
</organism>
<reference evidence="2" key="1">
    <citation type="journal article" date="2022" name="Mol. Ecol. Resour.">
        <title>The genomes of chicory, endive, great burdock and yacon provide insights into Asteraceae palaeo-polyploidization history and plant inulin production.</title>
        <authorList>
            <person name="Fan W."/>
            <person name="Wang S."/>
            <person name="Wang H."/>
            <person name="Wang A."/>
            <person name="Jiang F."/>
            <person name="Liu H."/>
            <person name="Zhao H."/>
            <person name="Xu D."/>
            <person name="Zhang Y."/>
        </authorList>
    </citation>
    <scope>NUCLEOTIDE SEQUENCE [LARGE SCALE GENOMIC DNA]</scope>
    <source>
        <strain evidence="2">cv. Niubang</strain>
    </source>
</reference>
<evidence type="ECO:0000313" key="2">
    <source>
        <dbReference type="Proteomes" id="UP001055879"/>
    </source>
</evidence>
<dbReference type="EMBL" id="CM042047">
    <property type="protein sequence ID" value="KAI3772322.1"/>
    <property type="molecule type" value="Genomic_DNA"/>
</dbReference>
<gene>
    <name evidence="1" type="ORF">L6452_03504</name>
</gene>
<sequence>MNSGDKVFSLTYVVAYALTNSHHRVGYKKQEYIEIEDVFSEIGSIEEKQFSNISPMNDSWAIDIAKNKPILEQPRISSRNNNLEIGESSNRRYEPSSTREISQRDLRCVSKRVDNLCQKLEYLG</sequence>
<keyword evidence="2" id="KW-1185">Reference proteome</keyword>
<dbReference type="Proteomes" id="UP001055879">
    <property type="component" value="Linkage Group LG01"/>
</dbReference>
<comment type="caution">
    <text evidence="1">The sequence shown here is derived from an EMBL/GenBank/DDBJ whole genome shotgun (WGS) entry which is preliminary data.</text>
</comment>
<protein>
    <submittedName>
        <fullName evidence="1">Uncharacterized protein</fullName>
    </submittedName>
</protein>
<reference evidence="1 2" key="2">
    <citation type="journal article" date="2022" name="Mol. Ecol. Resour.">
        <title>The genomes of chicory, endive, great burdock and yacon provide insights into Asteraceae paleo-polyploidization history and plant inulin production.</title>
        <authorList>
            <person name="Fan W."/>
            <person name="Wang S."/>
            <person name="Wang H."/>
            <person name="Wang A."/>
            <person name="Jiang F."/>
            <person name="Liu H."/>
            <person name="Zhao H."/>
            <person name="Xu D."/>
            <person name="Zhang Y."/>
        </authorList>
    </citation>
    <scope>NUCLEOTIDE SEQUENCE [LARGE SCALE GENOMIC DNA]</scope>
    <source>
        <strain evidence="2">cv. Niubang</strain>
    </source>
</reference>
<proteinExistence type="predicted"/>
<name>A0ACB9FMC7_ARCLA</name>
<accession>A0ACB9FMC7</accession>